<dbReference type="SUPFAM" id="SSF53927">
    <property type="entry name" value="Cytidine deaminase-like"/>
    <property type="match status" value="1"/>
</dbReference>
<dbReference type="EC" id="3.5.4.10" evidence="10"/>
<dbReference type="Gene3D" id="3.40.50.1380">
    <property type="entry name" value="Methylglyoxal synthase-like domain"/>
    <property type="match status" value="1"/>
</dbReference>
<comment type="catalytic activity">
    <reaction evidence="9 10">
        <text>IMP + H2O = 5-formamido-1-(5-phospho-D-ribosyl)imidazole-4-carboxamide</text>
        <dbReference type="Rhea" id="RHEA:18445"/>
        <dbReference type="ChEBI" id="CHEBI:15377"/>
        <dbReference type="ChEBI" id="CHEBI:58053"/>
        <dbReference type="ChEBI" id="CHEBI:58467"/>
        <dbReference type="EC" id="3.5.4.10"/>
    </reaction>
</comment>
<gene>
    <name evidence="10" type="primary">purH</name>
    <name evidence="12" type="ORF">CCE28_10405</name>
</gene>
<dbReference type="InterPro" id="IPR011607">
    <property type="entry name" value="MGS-like_dom"/>
</dbReference>
<dbReference type="EMBL" id="NIBG01000008">
    <property type="protein sequence ID" value="PAB59269.1"/>
    <property type="molecule type" value="Genomic_DNA"/>
</dbReference>
<comment type="domain">
    <text evidence="10">The IMP cyclohydrolase activity resides in the N-terminal region.</text>
</comment>
<dbReference type="PIRSF" id="PIRSF000414">
    <property type="entry name" value="AICARFT_IMPCHas"/>
    <property type="match status" value="1"/>
</dbReference>
<dbReference type="InterPro" id="IPR016193">
    <property type="entry name" value="Cytidine_deaminase-like"/>
</dbReference>
<proteinExistence type="inferred from homology"/>
<dbReference type="RefSeq" id="WP_095133649.1">
    <property type="nucleotide sequence ID" value="NZ_NIBG01000008.1"/>
</dbReference>
<dbReference type="InterPro" id="IPR024051">
    <property type="entry name" value="AICAR_Tfase_dup_dom_sf"/>
</dbReference>
<evidence type="ECO:0000256" key="2">
    <source>
        <dbReference type="ARBA" id="ARBA00004954"/>
    </source>
</evidence>
<dbReference type="InterPro" id="IPR036914">
    <property type="entry name" value="MGS-like_dom_sf"/>
</dbReference>
<comment type="similarity">
    <text evidence="3 10">Belongs to the PurH family.</text>
</comment>
<dbReference type="AlphaFoldDB" id="A0A267MI67"/>
<dbReference type="SUPFAM" id="SSF52335">
    <property type="entry name" value="Methylglyoxal synthase-like"/>
    <property type="match status" value="1"/>
</dbReference>
<feature type="domain" description="MGS-like" evidence="11">
    <location>
        <begin position="1"/>
        <end position="143"/>
    </location>
</feature>
<evidence type="ECO:0000313" key="13">
    <source>
        <dbReference type="Proteomes" id="UP000216024"/>
    </source>
</evidence>
<dbReference type="InterPro" id="IPR002695">
    <property type="entry name" value="PurH-like"/>
</dbReference>
<dbReference type="EC" id="2.1.2.3" evidence="10"/>
<organism evidence="12 13">
    <name type="scientific">Anaeromicrobium sediminis</name>
    <dbReference type="NCBI Taxonomy" id="1478221"/>
    <lineage>
        <taxon>Bacteria</taxon>
        <taxon>Bacillati</taxon>
        <taxon>Bacillota</taxon>
        <taxon>Clostridia</taxon>
        <taxon>Peptostreptococcales</taxon>
        <taxon>Thermotaleaceae</taxon>
        <taxon>Anaeromicrobium</taxon>
    </lineage>
</organism>
<evidence type="ECO:0000256" key="10">
    <source>
        <dbReference type="HAMAP-Rule" id="MF_00139"/>
    </source>
</evidence>
<dbReference type="NCBIfam" id="NF002049">
    <property type="entry name" value="PRK00881.1"/>
    <property type="match status" value="1"/>
</dbReference>
<keyword evidence="4 10" id="KW-0808">Transferase</keyword>
<dbReference type="GO" id="GO:0004643">
    <property type="term" value="F:phosphoribosylaminoimidazolecarboxamide formyltransferase activity"/>
    <property type="evidence" value="ECO:0007669"/>
    <property type="project" value="UniProtKB-UniRule"/>
</dbReference>
<dbReference type="GO" id="GO:0005829">
    <property type="term" value="C:cytosol"/>
    <property type="evidence" value="ECO:0007669"/>
    <property type="project" value="TreeGrafter"/>
</dbReference>
<dbReference type="PROSITE" id="PS51855">
    <property type="entry name" value="MGS"/>
    <property type="match status" value="1"/>
</dbReference>
<dbReference type="FunFam" id="3.40.50.1380:FF:000001">
    <property type="entry name" value="Bifunctional purine biosynthesis protein PurH"/>
    <property type="match status" value="1"/>
</dbReference>
<dbReference type="SMART" id="SM00851">
    <property type="entry name" value="MGS"/>
    <property type="match status" value="1"/>
</dbReference>
<comment type="catalytic activity">
    <reaction evidence="8 10">
        <text>(6R)-10-formyltetrahydrofolate + 5-amino-1-(5-phospho-beta-D-ribosyl)imidazole-4-carboxamide = 5-formamido-1-(5-phospho-D-ribosyl)imidazole-4-carboxamide + (6S)-5,6,7,8-tetrahydrofolate</text>
        <dbReference type="Rhea" id="RHEA:22192"/>
        <dbReference type="ChEBI" id="CHEBI:57453"/>
        <dbReference type="ChEBI" id="CHEBI:58467"/>
        <dbReference type="ChEBI" id="CHEBI:58475"/>
        <dbReference type="ChEBI" id="CHEBI:195366"/>
        <dbReference type="EC" id="2.1.2.3"/>
    </reaction>
</comment>
<keyword evidence="7 10" id="KW-0511">Multifunctional enzyme</keyword>
<sequence length="507" mass="56338">MDLRALISVSDKSGVVEFAKKLSKLGVEIISTGGTYNLLKESGIDVLKVSNVTEHPEILGGRVKTLHPKVHGGILAKRTQEHLSELNEHNITPIDLVVVNLYPFKETILRTDDLDEAIENIDIGGPTMIRAAAKNFKDVMIVCDPSDYTKVIETLENEEANMDFRYDLALKAFSHTANYDALISEYLRKRANKGLGDTYTKTFEKVDELRYGENPHQRAFVYKSVLDENTSILKGEQLHGKQLSYNNINDANGAIELMCEFSEPTAVNVKHANPCGVATASNVKEAYLKAYEADPVSVFGGIVCLNRTVESDLAKELNKIFIEIVIAPDYTDEALEILKSKKNIRIIKMEIKERSKTWTTKNISGGILVQDSNEELWNKDTLKVVTEKQPNDSEMEDMEFALKVVKHITSNGIVVVKNKQTIGIGNGQVSRIWAMENALSRSNVDLKGSVIASDAFFPFDDCVQMAGEKGICAVVQPGGSMRDEDSVKMADKYGMSMVLTGIRHFKH</sequence>
<dbReference type="Pfam" id="PF02142">
    <property type="entry name" value="MGS"/>
    <property type="match status" value="1"/>
</dbReference>
<dbReference type="PANTHER" id="PTHR11692">
    <property type="entry name" value="BIFUNCTIONAL PURINE BIOSYNTHESIS PROTEIN PURH"/>
    <property type="match status" value="1"/>
</dbReference>
<evidence type="ECO:0000256" key="7">
    <source>
        <dbReference type="ARBA" id="ARBA00023268"/>
    </source>
</evidence>
<dbReference type="PANTHER" id="PTHR11692:SF0">
    <property type="entry name" value="BIFUNCTIONAL PURINE BIOSYNTHESIS PROTEIN ATIC"/>
    <property type="match status" value="1"/>
</dbReference>
<evidence type="ECO:0000259" key="11">
    <source>
        <dbReference type="PROSITE" id="PS51855"/>
    </source>
</evidence>
<reference evidence="12 13" key="1">
    <citation type="submission" date="2017-06" db="EMBL/GenBank/DDBJ databases">
        <title>Draft genome sequence of anaerobic fermentative bacterium Anaeromicrobium sediminis DY2726D isolated from West Pacific Ocean sediments.</title>
        <authorList>
            <person name="Zeng X."/>
        </authorList>
    </citation>
    <scope>NUCLEOTIDE SEQUENCE [LARGE SCALE GENOMIC DNA]</scope>
    <source>
        <strain evidence="12 13">DY2726D</strain>
    </source>
</reference>
<evidence type="ECO:0000256" key="4">
    <source>
        <dbReference type="ARBA" id="ARBA00022679"/>
    </source>
</evidence>
<dbReference type="FunFam" id="3.40.140.20:FF:000002">
    <property type="entry name" value="Bifunctional purine biosynthesis protein PurH"/>
    <property type="match status" value="1"/>
</dbReference>
<evidence type="ECO:0000256" key="6">
    <source>
        <dbReference type="ARBA" id="ARBA00022801"/>
    </source>
</evidence>
<keyword evidence="5 10" id="KW-0658">Purine biosynthesis</keyword>
<evidence type="ECO:0000256" key="9">
    <source>
        <dbReference type="ARBA" id="ARBA00050687"/>
    </source>
</evidence>
<comment type="pathway">
    <text evidence="1 10">Purine metabolism; IMP biosynthesis via de novo pathway; IMP from 5-formamido-1-(5-phospho-D-ribosyl)imidazole-4-carboxamide: step 1/1.</text>
</comment>
<keyword evidence="6 10" id="KW-0378">Hydrolase</keyword>
<evidence type="ECO:0000256" key="1">
    <source>
        <dbReference type="ARBA" id="ARBA00004844"/>
    </source>
</evidence>
<dbReference type="OrthoDB" id="9802065at2"/>
<dbReference type="Pfam" id="PF01808">
    <property type="entry name" value="AICARFT_IMPCHas"/>
    <property type="match status" value="1"/>
</dbReference>
<evidence type="ECO:0000256" key="8">
    <source>
        <dbReference type="ARBA" id="ARBA00050488"/>
    </source>
</evidence>
<dbReference type="FunFam" id="3.40.140.20:FF:000001">
    <property type="entry name" value="Bifunctional purine biosynthesis protein PurH"/>
    <property type="match status" value="1"/>
</dbReference>
<evidence type="ECO:0000256" key="3">
    <source>
        <dbReference type="ARBA" id="ARBA00007667"/>
    </source>
</evidence>
<dbReference type="GO" id="GO:0006189">
    <property type="term" value="P:'de novo' IMP biosynthetic process"/>
    <property type="evidence" value="ECO:0007669"/>
    <property type="project" value="UniProtKB-UniRule"/>
</dbReference>
<dbReference type="Gene3D" id="3.40.140.20">
    <property type="match status" value="2"/>
</dbReference>
<evidence type="ECO:0000313" key="12">
    <source>
        <dbReference type="EMBL" id="PAB59269.1"/>
    </source>
</evidence>
<dbReference type="UniPathway" id="UPA00074">
    <property type="reaction ID" value="UER00133"/>
</dbReference>
<protein>
    <recommendedName>
        <fullName evidence="10">Bifunctional purine biosynthesis protein PurH</fullName>
    </recommendedName>
    <domain>
        <recommendedName>
            <fullName evidence="10">Phosphoribosylaminoimidazolecarboxamide formyltransferase</fullName>
            <ecNumber evidence="10">2.1.2.3</ecNumber>
        </recommendedName>
        <alternativeName>
            <fullName evidence="10">AICAR transformylase</fullName>
        </alternativeName>
    </domain>
    <domain>
        <recommendedName>
            <fullName evidence="10">IMP cyclohydrolase</fullName>
            <ecNumber evidence="10">3.5.4.10</ecNumber>
        </recommendedName>
        <alternativeName>
            <fullName evidence="10">ATIC</fullName>
        </alternativeName>
        <alternativeName>
            <fullName evidence="10">IMP synthase</fullName>
        </alternativeName>
        <alternativeName>
            <fullName evidence="10">Inosinicase</fullName>
        </alternativeName>
    </domain>
</protein>
<evidence type="ECO:0000256" key="5">
    <source>
        <dbReference type="ARBA" id="ARBA00022755"/>
    </source>
</evidence>
<accession>A0A267MI67</accession>
<dbReference type="CDD" id="cd01421">
    <property type="entry name" value="IMPCH"/>
    <property type="match status" value="1"/>
</dbReference>
<keyword evidence="13" id="KW-1185">Reference proteome</keyword>
<comment type="pathway">
    <text evidence="2 10">Purine metabolism; IMP biosynthesis via de novo pathway; 5-formamido-1-(5-phospho-D-ribosyl)imidazole-4-carboxamide from 5-amino-1-(5-phospho-D-ribosyl)imidazole-4-carboxamide (10-formyl THF route): step 1/1.</text>
</comment>
<dbReference type="GO" id="GO:0003937">
    <property type="term" value="F:IMP cyclohydrolase activity"/>
    <property type="evidence" value="ECO:0007669"/>
    <property type="project" value="UniProtKB-UniRule"/>
</dbReference>
<dbReference type="HAMAP" id="MF_00139">
    <property type="entry name" value="PurH"/>
    <property type="match status" value="1"/>
</dbReference>
<dbReference type="SMART" id="SM00798">
    <property type="entry name" value="AICARFT_IMPCHas"/>
    <property type="match status" value="1"/>
</dbReference>
<dbReference type="NCBIfam" id="TIGR00355">
    <property type="entry name" value="purH"/>
    <property type="match status" value="1"/>
</dbReference>
<dbReference type="Proteomes" id="UP000216024">
    <property type="component" value="Unassembled WGS sequence"/>
</dbReference>
<comment type="caution">
    <text evidence="12">The sequence shown here is derived from an EMBL/GenBank/DDBJ whole genome shotgun (WGS) entry which is preliminary data.</text>
</comment>
<name>A0A267MI67_9FIRM</name>